<protein>
    <submittedName>
        <fullName evidence="2">Lipoprotein</fullName>
    </submittedName>
</protein>
<evidence type="ECO:0000256" key="1">
    <source>
        <dbReference type="SAM" id="SignalP"/>
    </source>
</evidence>
<feature type="chain" id="PRO_5009816607" evidence="1">
    <location>
        <begin position="22"/>
        <end position="138"/>
    </location>
</feature>
<dbReference type="EMBL" id="LT546645">
    <property type="protein sequence ID" value="SAI74270.1"/>
    <property type="molecule type" value="Genomic_DNA"/>
</dbReference>
<dbReference type="Gene3D" id="2.40.128.640">
    <property type="match status" value="1"/>
</dbReference>
<keyword evidence="3" id="KW-1185">Reference proteome</keyword>
<dbReference type="AlphaFoldDB" id="A0A157QA79"/>
<keyword evidence="1" id="KW-0732">Signal</keyword>
<evidence type="ECO:0000313" key="2">
    <source>
        <dbReference type="EMBL" id="SAI74270.1"/>
    </source>
</evidence>
<dbReference type="OrthoDB" id="5348860at2"/>
<feature type="signal peptide" evidence="1">
    <location>
        <begin position="1"/>
        <end position="21"/>
    </location>
</feature>
<proteinExistence type="predicted"/>
<dbReference type="Pfam" id="PF04170">
    <property type="entry name" value="NlpE"/>
    <property type="match status" value="1"/>
</dbReference>
<keyword evidence="2" id="KW-0449">Lipoprotein</keyword>
<dbReference type="KEGG" id="btrm:SAMEA390648704130"/>
<dbReference type="PROSITE" id="PS51257">
    <property type="entry name" value="PROKAR_LIPOPROTEIN"/>
    <property type="match status" value="1"/>
</dbReference>
<dbReference type="InterPro" id="IPR007298">
    <property type="entry name" value="Cu-R_lipoprotein_NlpE"/>
</dbReference>
<evidence type="ECO:0000313" key="3">
    <source>
        <dbReference type="Proteomes" id="UP000076825"/>
    </source>
</evidence>
<dbReference type="eggNOG" id="COG3015">
    <property type="taxonomic scope" value="Bacteria"/>
</dbReference>
<accession>A0A157QA79</accession>
<dbReference type="Proteomes" id="UP000076825">
    <property type="component" value="Chromosome 1"/>
</dbReference>
<dbReference type="GeneID" id="56588655"/>
<gene>
    <name evidence="2" type="primary">nlpE</name>
    <name evidence="2" type="ORF">SAMEA3906487_04130</name>
</gene>
<dbReference type="PATRIC" id="fig|123899.6.peg.4127"/>
<dbReference type="RefSeq" id="WP_033534484.1">
    <property type="nucleotide sequence ID" value="NZ_CP016340.1"/>
</dbReference>
<dbReference type="STRING" id="123899.SAMEA3906487_04130"/>
<sequence>MFKVLAPLAMTVLLGACSAPSNTVPAPPPDMHTSRTSVDWAGSYAGTLPCADCPGIRIKLTLNSNETYEQSTLYEDRQAKPEVTRGNFRWLPDNGSIFLEGEETRWRVGENQLTMLDQEGQVITGALADFYVLKRVAP</sequence>
<name>A0A157QA79_9BORD</name>
<organism evidence="2 3">
    <name type="scientific">Bordetella trematum</name>
    <dbReference type="NCBI Taxonomy" id="123899"/>
    <lineage>
        <taxon>Bacteria</taxon>
        <taxon>Pseudomonadati</taxon>
        <taxon>Pseudomonadota</taxon>
        <taxon>Betaproteobacteria</taxon>
        <taxon>Burkholderiales</taxon>
        <taxon>Alcaligenaceae</taxon>
        <taxon>Bordetella</taxon>
    </lineage>
</organism>
<reference evidence="2 3" key="1">
    <citation type="submission" date="2016-04" db="EMBL/GenBank/DDBJ databases">
        <authorList>
            <consortium name="Pathogen Informatics"/>
        </authorList>
    </citation>
    <scope>NUCLEOTIDE SEQUENCE [LARGE SCALE GENOMIC DNA]</scope>
    <source>
        <strain evidence="2 3">H044680328</strain>
    </source>
</reference>